<feature type="compositionally biased region" description="Polar residues" evidence="1">
    <location>
        <begin position="274"/>
        <end position="287"/>
    </location>
</feature>
<keyword evidence="2" id="KW-0472">Membrane</keyword>
<feature type="transmembrane region" description="Helical" evidence="2">
    <location>
        <begin position="84"/>
        <end position="102"/>
    </location>
</feature>
<dbReference type="EMBL" id="KZ559619">
    <property type="protein sequence ID" value="PLN76394.1"/>
    <property type="molecule type" value="Genomic_DNA"/>
</dbReference>
<evidence type="ECO:0000256" key="2">
    <source>
        <dbReference type="SAM" id="Phobius"/>
    </source>
</evidence>
<evidence type="ECO:0000313" key="4">
    <source>
        <dbReference type="Proteomes" id="UP000235023"/>
    </source>
</evidence>
<feature type="transmembrane region" description="Helical" evidence="2">
    <location>
        <begin position="172"/>
        <end position="191"/>
    </location>
</feature>
<dbReference type="OrthoDB" id="5352400at2759"/>
<feature type="transmembrane region" description="Helical" evidence="2">
    <location>
        <begin position="14"/>
        <end position="36"/>
    </location>
</feature>
<feature type="transmembrane region" description="Helical" evidence="2">
    <location>
        <begin position="108"/>
        <end position="126"/>
    </location>
</feature>
<keyword evidence="4" id="KW-1185">Reference proteome</keyword>
<evidence type="ECO:0000256" key="1">
    <source>
        <dbReference type="SAM" id="MobiDB-lite"/>
    </source>
</evidence>
<keyword evidence="2" id="KW-0812">Transmembrane</keyword>
<feature type="region of interest" description="Disordered" evidence="1">
    <location>
        <begin position="266"/>
        <end position="318"/>
    </location>
</feature>
<evidence type="ECO:0000313" key="3">
    <source>
        <dbReference type="EMBL" id="PLN76394.1"/>
    </source>
</evidence>
<reference evidence="4" key="1">
    <citation type="submission" date="2017-12" db="EMBL/GenBank/DDBJ databases">
        <authorList>
            <consortium name="DOE Joint Genome Institute"/>
            <person name="Mondo S.J."/>
            <person name="Kjaerbolling I."/>
            <person name="Vesth T.C."/>
            <person name="Frisvad J.C."/>
            <person name="Nybo J.L."/>
            <person name="Theobald S."/>
            <person name="Kuo A."/>
            <person name="Bowyer P."/>
            <person name="Matsuda Y."/>
            <person name="Lyhne E.K."/>
            <person name="Kogle M.E."/>
            <person name="Clum A."/>
            <person name="Lipzen A."/>
            <person name="Salamov A."/>
            <person name="Ngan C.Y."/>
            <person name="Daum C."/>
            <person name="Chiniquy J."/>
            <person name="Barry K."/>
            <person name="LaButti K."/>
            <person name="Haridas S."/>
            <person name="Simmons B.A."/>
            <person name="Magnuson J.K."/>
            <person name="Mortensen U.H."/>
            <person name="Larsen T.O."/>
            <person name="Grigoriev I.V."/>
            <person name="Baker S.E."/>
            <person name="Andersen M.R."/>
            <person name="Nordberg H.P."/>
            <person name="Cantor M.N."/>
            <person name="Hua S.X."/>
        </authorList>
    </citation>
    <scope>NUCLEOTIDE SEQUENCE [LARGE SCALE GENOMIC DNA]</scope>
    <source>
        <strain evidence="4">IBT 19404</strain>
    </source>
</reference>
<organism evidence="3 4">
    <name type="scientific">Aspergillus taichungensis</name>
    <dbReference type="NCBI Taxonomy" id="482145"/>
    <lineage>
        <taxon>Eukaryota</taxon>
        <taxon>Fungi</taxon>
        <taxon>Dikarya</taxon>
        <taxon>Ascomycota</taxon>
        <taxon>Pezizomycotina</taxon>
        <taxon>Eurotiomycetes</taxon>
        <taxon>Eurotiomycetidae</taxon>
        <taxon>Eurotiales</taxon>
        <taxon>Aspergillaceae</taxon>
        <taxon>Aspergillus</taxon>
        <taxon>Aspergillus subgen. Circumdati</taxon>
    </lineage>
</organism>
<feature type="compositionally biased region" description="Pro residues" evidence="1">
    <location>
        <begin position="297"/>
        <end position="318"/>
    </location>
</feature>
<keyword evidence="2" id="KW-1133">Transmembrane helix</keyword>
<protein>
    <submittedName>
        <fullName evidence="3">Uncharacterized protein</fullName>
    </submittedName>
</protein>
<gene>
    <name evidence="3" type="ORF">BDW42DRAFT_21378</name>
</gene>
<sequence>MTFYFPRTWRNHNLVYILMAIELPLTIIILTFTGIASHDLYRTKLWQEGADNGFNSSPDEALYAAANYRPYKAPMVWSNFITEYNLVLGVLSTFILIVKFATHALHLFFPPISVLIHVGLIAVYIVSASGQAGSDTSDPAHPQSGPPWYLSKSCSVAKNPDVGAYCKQAKTLFAFTIIIMVFYAVEVGFSVHSCFVTKEEKLERDERREEKKTWKEYEEMALNSPSVIPPMSPAYSTGGPLSPGFPGMPSTTPRSLAFHRLDYESGSSDLPLRNNGSPQRSPSSTQQESDETLSPAGPVPQAPGPIYFPPPPKKAAKT</sequence>
<name>A0A2J5HHC1_9EURO</name>
<proteinExistence type="predicted"/>
<feature type="region of interest" description="Disordered" evidence="1">
    <location>
        <begin position="228"/>
        <end position="253"/>
    </location>
</feature>
<dbReference type="AlphaFoldDB" id="A0A2J5HHC1"/>
<accession>A0A2J5HHC1</accession>
<dbReference type="Proteomes" id="UP000235023">
    <property type="component" value="Unassembled WGS sequence"/>
</dbReference>